<dbReference type="SFLD" id="SFLDS00003">
    <property type="entry name" value="Haloacid_Dehalogenase"/>
    <property type="match status" value="1"/>
</dbReference>
<feature type="region of interest" description="Disordered" evidence="1">
    <location>
        <begin position="1"/>
        <end position="31"/>
    </location>
</feature>
<sequence>MRRGGRGRDLRDHAVPHHASQATPDLAPSPLRGRSAFDWPCGSLGAERTIASVVAPARVALIFDMDNTLIGSRIDFPAIRRSLIALLRAAGAAHEPDEGLARRALAQLVAVGAAHDHAHGTALARQMWEIIEAHETDGLRDALPLDNAGDVLGALRTRGYRIAILTNNGRRGALEALRAAGLHGHAEVLIARDDTPALKPAGDGVGEAVRRLGSIDLAYVIGDSWIDGAAAAASGARFIAYRRTAEDLRDRSIEPWRTIAHLSELLTIDLTR</sequence>
<dbReference type="Gene3D" id="3.40.50.1000">
    <property type="entry name" value="HAD superfamily/HAD-like"/>
    <property type="match status" value="1"/>
</dbReference>
<evidence type="ECO:0000256" key="1">
    <source>
        <dbReference type="SAM" id="MobiDB-lite"/>
    </source>
</evidence>
<evidence type="ECO:0000313" key="3">
    <source>
        <dbReference type="Proteomes" id="UP000318093"/>
    </source>
</evidence>
<protein>
    <submittedName>
        <fullName evidence="2">HAD family hydrolase</fullName>
    </submittedName>
</protein>
<gene>
    <name evidence="2" type="ORF">E6H03_11545</name>
</gene>
<dbReference type="Pfam" id="PF00702">
    <property type="entry name" value="Hydrolase"/>
    <property type="match status" value="1"/>
</dbReference>
<proteinExistence type="predicted"/>
<feature type="compositionally biased region" description="Basic and acidic residues" evidence="1">
    <location>
        <begin position="1"/>
        <end position="15"/>
    </location>
</feature>
<dbReference type="AlphaFoldDB" id="A0A537J5W3"/>
<name>A0A537J5W3_9BACT</name>
<dbReference type="InterPro" id="IPR050155">
    <property type="entry name" value="HAD-like_hydrolase_sf"/>
</dbReference>
<evidence type="ECO:0000313" key="2">
    <source>
        <dbReference type="EMBL" id="TMI78742.1"/>
    </source>
</evidence>
<comment type="caution">
    <text evidence="2">The sequence shown here is derived from an EMBL/GenBank/DDBJ whole genome shotgun (WGS) entry which is preliminary data.</text>
</comment>
<dbReference type="InterPro" id="IPR023214">
    <property type="entry name" value="HAD_sf"/>
</dbReference>
<dbReference type="EMBL" id="VBAN01000389">
    <property type="protein sequence ID" value="TMI78742.1"/>
    <property type="molecule type" value="Genomic_DNA"/>
</dbReference>
<dbReference type="PANTHER" id="PTHR43434">
    <property type="entry name" value="PHOSPHOGLYCOLATE PHOSPHATASE"/>
    <property type="match status" value="1"/>
</dbReference>
<organism evidence="2 3">
    <name type="scientific">Candidatus Segetimicrobium genomatis</name>
    <dbReference type="NCBI Taxonomy" id="2569760"/>
    <lineage>
        <taxon>Bacteria</taxon>
        <taxon>Bacillati</taxon>
        <taxon>Candidatus Sysuimicrobiota</taxon>
        <taxon>Candidatus Sysuimicrobiia</taxon>
        <taxon>Candidatus Sysuimicrobiales</taxon>
        <taxon>Candidatus Segetimicrobiaceae</taxon>
        <taxon>Candidatus Segetimicrobium</taxon>
    </lineage>
</organism>
<accession>A0A537J5W3</accession>
<dbReference type="SUPFAM" id="SSF56784">
    <property type="entry name" value="HAD-like"/>
    <property type="match status" value="1"/>
</dbReference>
<dbReference type="Gene3D" id="1.10.150.240">
    <property type="entry name" value="Putative phosphatase, domain 2"/>
    <property type="match status" value="1"/>
</dbReference>
<dbReference type="PANTHER" id="PTHR43434:SF1">
    <property type="entry name" value="PHOSPHOGLYCOLATE PHOSPHATASE"/>
    <property type="match status" value="1"/>
</dbReference>
<reference evidence="2 3" key="1">
    <citation type="journal article" date="2019" name="Nat. Microbiol.">
        <title>Mediterranean grassland soil C-N compound turnover is dependent on rainfall and depth, and is mediated by genomically divergent microorganisms.</title>
        <authorList>
            <person name="Diamond S."/>
            <person name="Andeer P.F."/>
            <person name="Li Z."/>
            <person name="Crits-Christoph A."/>
            <person name="Burstein D."/>
            <person name="Anantharaman K."/>
            <person name="Lane K.R."/>
            <person name="Thomas B.C."/>
            <person name="Pan C."/>
            <person name="Northen T.R."/>
            <person name="Banfield J.F."/>
        </authorList>
    </citation>
    <scope>NUCLEOTIDE SEQUENCE [LARGE SCALE GENOMIC DNA]</scope>
    <source>
        <strain evidence="2">NP_6</strain>
    </source>
</reference>
<dbReference type="InterPro" id="IPR036412">
    <property type="entry name" value="HAD-like_sf"/>
</dbReference>
<dbReference type="Proteomes" id="UP000318093">
    <property type="component" value="Unassembled WGS sequence"/>
</dbReference>
<keyword evidence="2" id="KW-0378">Hydrolase</keyword>
<dbReference type="GO" id="GO:0008967">
    <property type="term" value="F:phosphoglycolate phosphatase activity"/>
    <property type="evidence" value="ECO:0007669"/>
    <property type="project" value="TreeGrafter"/>
</dbReference>
<dbReference type="SFLD" id="SFLDG01129">
    <property type="entry name" value="C1.5:_HAD__Beta-PGM__Phosphata"/>
    <property type="match status" value="1"/>
</dbReference>
<dbReference type="InterPro" id="IPR023198">
    <property type="entry name" value="PGP-like_dom2"/>
</dbReference>
<dbReference type="GO" id="GO:0006281">
    <property type="term" value="P:DNA repair"/>
    <property type="evidence" value="ECO:0007669"/>
    <property type="project" value="TreeGrafter"/>
</dbReference>